<protein>
    <submittedName>
        <fullName evidence="2">Predicted protein</fullName>
    </submittedName>
</protein>
<proteinExistence type="predicted"/>
<keyword evidence="1" id="KW-1133">Transmembrane helix</keyword>
<keyword evidence="1" id="KW-0472">Membrane</keyword>
<evidence type="ECO:0000313" key="3">
    <source>
        <dbReference type="Proteomes" id="UP000002668"/>
    </source>
</evidence>
<sequence>MKSRAKGTEQGPGEKPPWLFSHRFFNPYFLITSGFVVVFSHKRMYLLEDGTADDRVWACVR</sequence>
<dbReference type="Proteomes" id="UP000002668">
    <property type="component" value="Genome"/>
</dbReference>
<dbReference type="AlphaFoldDB" id="E4ZMF1"/>
<accession>E4ZMF1</accession>
<name>E4ZMF1_LEPMJ</name>
<evidence type="ECO:0000256" key="1">
    <source>
        <dbReference type="SAM" id="Phobius"/>
    </source>
</evidence>
<gene>
    <name evidence="2" type="ORF">LEMA_P052060.1</name>
</gene>
<organism evidence="3">
    <name type="scientific">Leptosphaeria maculans (strain JN3 / isolate v23.1.3 / race Av1-4-5-6-7-8)</name>
    <name type="common">Blackleg fungus</name>
    <name type="synonym">Phoma lingam</name>
    <dbReference type="NCBI Taxonomy" id="985895"/>
    <lineage>
        <taxon>Eukaryota</taxon>
        <taxon>Fungi</taxon>
        <taxon>Dikarya</taxon>
        <taxon>Ascomycota</taxon>
        <taxon>Pezizomycotina</taxon>
        <taxon>Dothideomycetes</taxon>
        <taxon>Pleosporomycetidae</taxon>
        <taxon>Pleosporales</taxon>
        <taxon>Pleosporineae</taxon>
        <taxon>Leptosphaeriaceae</taxon>
        <taxon>Plenodomus</taxon>
        <taxon>Plenodomus lingam/Leptosphaeria maculans species complex</taxon>
    </lineage>
</organism>
<dbReference type="EMBL" id="FP929094">
    <property type="protein sequence ID" value="CBX92500.1"/>
    <property type="molecule type" value="Genomic_DNA"/>
</dbReference>
<dbReference type="VEuPathDB" id="FungiDB:LEMA_P052060.1"/>
<feature type="transmembrane region" description="Helical" evidence="1">
    <location>
        <begin position="20"/>
        <end position="39"/>
    </location>
</feature>
<dbReference type="InParanoid" id="E4ZMF1"/>
<keyword evidence="3" id="KW-1185">Reference proteome</keyword>
<keyword evidence="1" id="KW-0812">Transmembrane</keyword>
<evidence type="ECO:0000313" key="2">
    <source>
        <dbReference type="EMBL" id="CBX92500.1"/>
    </source>
</evidence>
<reference evidence="3" key="1">
    <citation type="journal article" date="2011" name="Nat. Commun.">
        <title>Effector diversification within compartments of the Leptosphaeria maculans genome affected by Repeat-Induced Point mutations.</title>
        <authorList>
            <person name="Rouxel T."/>
            <person name="Grandaubert J."/>
            <person name="Hane J.K."/>
            <person name="Hoede C."/>
            <person name="van de Wouw A.P."/>
            <person name="Couloux A."/>
            <person name="Dominguez V."/>
            <person name="Anthouard V."/>
            <person name="Bally P."/>
            <person name="Bourras S."/>
            <person name="Cozijnsen A.J."/>
            <person name="Ciuffetti L.M."/>
            <person name="Degrave A."/>
            <person name="Dilmaghani A."/>
            <person name="Duret L."/>
            <person name="Fudal I."/>
            <person name="Goodwin S.B."/>
            <person name="Gout L."/>
            <person name="Glaser N."/>
            <person name="Linglin J."/>
            <person name="Kema G.H.J."/>
            <person name="Lapalu N."/>
            <person name="Lawrence C.B."/>
            <person name="May K."/>
            <person name="Meyer M."/>
            <person name="Ollivier B."/>
            <person name="Poulain J."/>
            <person name="Schoch C.L."/>
            <person name="Simon A."/>
            <person name="Spatafora J.W."/>
            <person name="Stachowiak A."/>
            <person name="Turgeon B.G."/>
            <person name="Tyler B.M."/>
            <person name="Vincent D."/>
            <person name="Weissenbach J."/>
            <person name="Amselem J."/>
            <person name="Quesneville H."/>
            <person name="Oliver R.P."/>
            <person name="Wincker P."/>
            <person name="Balesdent M.-H."/>
            <person name="Howlett B.J."/>
        </authorList>
    </citation>
    <scope>NUCLEOTIDE SEQUENCE [LARGE SCALE GENOMIC DNA]</scope>
    <source>
        <strain evidence="3">JN3 / isolate v23.1.3 / race Av1-4-5-6-7-8</strain>
    </source>
</reference>
<dbReference type="HOGENOM" id="CLU_2923057_0_0_1"/>